<evidence type="ECO:0000256" key="4">
    <source>
        <dbReference type="ARBA" id="ARBA00022692"/>
    </source>
</evidence>
<comment type="subcellular location">
    <subcellularLocation>
        <location evidence="1">Cell membrane</location>
        <topology evidence="1">Multi-pass membrane protein</topology>
    </subcellularLocation>
</comment>
<evidence type="ECO:0000256" key="5">
    <source>
        <dbReference type="ARBA" id="ARBA00022989"/>
    </source>
</evidence>
<comment type="caution">
    <text evidence="9">The sequence shown here is derived from an EMBL/GenBank/DDBJ whole genome shotgun (WGS) entry which is preliminary data.</text>
</comment>
<name>A0A540VMR5_9GAMM</name>
<feature type="transmembrane region" description="Helical" evidence="7">
    <location>
        <begin position="291"/>
        <end position="313"/>
    </location>
</feature>
<keyword evidence="9" id="KW-0808">Transferase</keyword>
<reference evidence="9 10" key="1">
    <citation type="submission" date="2019-06" db="EMBL/GenBank/DDBJ databases">
        <title>Metagenome assembled Genome of Spiribacter salinus SL48-SHIP from the microbial mat of Salt Lake 48 (Novosibirsk region, Russia).</title>
        <authorList>
            <person name="Shipova A."/>
            <person name="Rozanov A.S."/>
            <person name="Bryanskaya A.V."/>
            <person name="Peltek S.E."/>
        </authorList>
    </citation>
    <scope>NUCLEOTIDE SEQUENCE [LARGE SCALE GENOMIC DNA]</scope>
    <source>
        <strain evidence="9">SL48-SHIP-2</strain>
    </source>
</reference>
<evidence type="ECO:0000313" key="9">
    <source>
        <dbReference type="EMBL" id="TQE98064.1"/>
    </source>
</evidence>
<dbReference type="GO" id="GO:0009246">
    <property type="term" value="P:enterobacterial common antigen biosynthetic process"/>
    <property type="evidence" value="ECO:0007669"/>
    <property type="project" value="TreeGrafter"/>
</dbReference>
<dbReference type="AlphaFoldDB" id="A0A540VMR5"/>
<evidence type="ECO:0000256" key="7">
    <source>
        <dbReference type="SAM" id="Phobius"/>
    </source>
</evidence>
<dbReference type="EMBL" id="VIFK01000291">
    <property type="protein sequence ID" value="TQE98064.1"/>
    <property type="molecule type" value="Genomic_DNA"/>
</dbReference>
<dbReference type="Proteomes" id="UP000315400">
    <property type="component" value="Unassembled WGS sequence"/>
</dbReference>
<evidence type="ECO:0000259" key="8">
    <source>
        <dbReference type="Pfam" id="PF01757"/>
    </source>
</evidence>
<keyword evidence="4 7" id="KW-0812">Transmembrane</keyword>
<keyword evidence="5 7" id="KW-1133">Transmembrane helix</keyword>
<feature type="transmembrane region" description="Helical" evidence="7">
    <location>
        <begin position="325"/>
        <end position="348"/>
    </location>
</feature>
<comment type="similarity">
    <text evidence="2">Belongs to the acyltransferase 3 family.</text>
</comment>
<dbReference type="Pfam" id="PF01757">
    <property type="entry name" value="Acyl_transf_3"/>
    <property type="match status" value="1"/>
</dbReference>
<feature type="transmembrane region" description="Helical" evidence="7">
    <location>
        <begin position="172"/>
        <end position="191"/>
    </location>
</feature>
<feature type="transmembrane region" description="Helical" evidence="7">
    <location>
        <begin position="197"/>
        <end position="213"/>
    </location>
</feature>
<dbReference type="PANTHER" id="PTHR40074">
    <property type="entry name" value="O-ACETYLTRANSFERASE WECH"/>
    <property type="match status" value="1"/>
</dbReference>
<accession>A0A540VMR5</accession>
<feature type="transmembrane region" description="Helical" evidence="7">
    <location>
        <begin position="90"/>
        <end position="112"/>
    </location>
</feature>
<dbReference type="InterPro" id="IPR002656">
    <property type="entry name" value="Acyl_transf_3_dom"/>
</dbReference>
<protein>
    <submittedName>
        <fullName evidence="9">Acyltransferase</fullName>
    </submittedName>
</protein>
<evidence type="ECO:0000256" key="3">
    <source>
        <dbReference type="ARBA" id="ARBA00022475"/>
    </source>
</evidence>
<feature type="transmembrane region" description="Helical" evidence="7">
    <location>
        <begin position="259"/>
        <end position="279"/>
    </location>
</feature>
<dbReference type="GO" id="GO:0016413">
    <property type="term" value="F:O-acetyltransferase activity"/>
    <property type="evidence" value="ECO:0007669"/>
    <property type="project" value="TreeGrafter"/>
</dbReference>
<keyword evidence="9" id="KW-0012">Acyltransferase</keyword>
<evidence type="ECO:0000313" key="10">
    <source>
        <dbReference type="Proteomes" id="UP000315400"/>
    </source>
</evidence>
<keyword evidence="6 7" id="KW-0472">Membrane</keyword>
<feature type="transmembrane region" description="Helical" evidence="7">
    <location>
        <begin position="12"/>
        <end position="33"/>
    </location>
</feature>
<dbReference type="PANTHER" id="PTHR40074:SF2">
    <property type="entry name" value="O-ACETYLTRANSFERASE WECH"/>
    <property type="match status" value="1"/>
</dbReference>
<organism evidence="9 10">
    <name type="scientific">Spiribacter salinus</name>
    <dbReference type="NCBI Taxonomy" id="1335746"/>
    <lineage>
        <taxon>Bacteria</taxon>
        <taxon>Pseudomonadati</taxon>
        <taxon>Pseudomonadota</taxon>
        <taxon>Gammaproteobacteria</taxon>
        <taxon>Chromatiales</taxon>
        <taxon>Ectothiorhodospiraceae</taxon>
        <taxon>Spiribacter</taxon>
    </lineage>
</organism>
<dbReference type="GO" id="GO:0005886">
    <property type="term" value="C:plasma membrane"/>
    <property type="evidence" value="ECO:0007669"/>
    <property type="project" value="UniProtKB-SubCell"/>
</dbReference>
<feature type="domain" description="Acyltransferase 3" evidence="8">
    <location>
        <begin position="11"/>
        <end position="341"/>
    </location>
</feature>
<keyword evidence="3" id="KW-1003">Cell membrane</keyword>
<evidence type="ECO:0000256" key="6">
    <source>
        <dbReference type="ARBA" id="ARBA00023136"/>
    </source>
</evidence>
<proteinExistence type="inferred from homology"/>
<feature type="transmembrane region" description="Helical" evidence="7">
    <location>
        <begin position="225"/>
        <end position="247"/>
    </location>
</feature>
<evidence type="ECO:0000256" key="2">
    <source>
        <dbReference type="ARBA" id="ARBA00007400"/>
    </source>
</evidence>
<gene>
    <name evidence="9" type="ORF">FKY71_15775</name>
</gene>
<evidence type="ECO:0000256" key="1">
    <source>
        <dbReference type="ARBA" id="ARBA00004651"/>
    </source>
</evidence>
<sequence>MEQDNKELIACARGAAIFFVVYAHAYFGGHGMAGVNGEFDVISILRHALKDGLAHASVPALSVISGWLAAEISHRHTHLGLLVRKARTLVLPMVFWSVVTLIVYAIVGLVPYDPEFLRSQMPSSPLAWVNAFFGVSDAPFNGPLYFLRDLFVIFVIYVTFKKIIVARPVVTFLFGVALYLLEGVVVGHLEVQSVPVLFRPEVLGLFLIGVSVSKSDLRIRRVLSAPALTAICFGCLIVVVVAALLMLSDLGSEPTYQGISLKIQRAAGVGLLLSAAELIRTRRVGKLMIQLEPYAFVVFCSHAPILFVVAQLVGKVTGWSGESLILDVFFFGAPVLVYALAAGVVLSLRRVWPGAAEFVTGGRKPMEARR</sequence>